<keyword evidence="2" id="KW-1185">Reference proteome</keyword>
<evidence type="ECO:0000313" key="1">
    <source>
        <dbReference type="EMBL" id="EMP31446.1"/>
    </source>
</evidence>
<gene>
    <name evidence="1" type="ORF">UY3_11375</name>
</gene>
<organism evidence="1 2">
    <name type="scientific">Chelonia mydas</name>
    <name type="common">Green sea-turtle</name>
    <name type="synonym">Chelonia agassizi</name>
    <dbReference type="NCBI Taxonomy" id="8469"/>
    <lineage>
        <taxon>Eukaryota</taxon>
        <taxon>Metazoa</taxon>
        <taxon>Chordata</taxon>
        <taxon>Craniata</taxon>
        <taxon>Vertebrata</taxon>
        <taxon>Euteleostomi</taxon>
        <taxon>Archelosauria</taxon>
        <taxon>Testudinata</taxon>
        <taxon>Testudines</taxon>
        <taxon>Cryptodira</taxon>
        <taxon>Durocryptodira</taxon>
        <taxon>Americhelydia</taxon>
        <taxon>Chelonioidea</taxon>
        <taxon>Cheloniidae</taxon>
        <taxon>Chelonia</taxon>
    </lineage>
</organism>
<reference evidence="2" key="1">
    <citation type="journal article" date="2013" name="Nat. Genet.">
        <title>The draft genomes of soft-shell turtle and green sea turtle yield insights into the development and evolution of the turtle-specific body plan.</title>
        <authorList>
            <person name="Wang Z."/>
            <person name="Pascual-Anaya J."/>
            <person name="Zadissa A."/>
            <person name="Li W."/>
            <person name="Niimura Y."/>
            <person name="Huang Z."/>
            <person name="Li C."/>
            <person name="White S."/>
            <person name="Xiong Z."/>
            <person name="Fang D."/>
            <person name="Wang B."/>
            <person name="Ming Y."/>
            <person name="Chen Y."/>
            <person name="Zheng Y."/>
            <person name="Kuraku S."/>
            <person name="Pignatelli M."/>
            <person name="Herrero J."/>
            <person name="Beal K."/>
            <person name="Nozawa M."/>
            <person name="Li Q."/>
            <person name="Wang J."/>
            <person name="Zhang H."/>
            <person name="Yu L."/>
            <person name="Shigenobu S."/>
            <person name="Wang J."/>
            <person name="Liu J."/>
            <person name="Flicek P."/>
            <person name="Searle S."/>
            <person name="Wang J."/>
            <person name="Kuratani S."/>
            <person name="Yin Y."/>
            <person name="Aken B."/>
            <person name="Zhang G."/>
            <person name="Irie N."/>
        </authorList>
    </citation>
    <scope>NUCLEOTIDE SEQUENCE [LARGE SCALE GENOMIC DNA]</scope>
</reference>
<dbReference type="Proteomes" id="UP000031443">
    <property type="component" value="Unassembled WGS sequence"/>
</dbReference>
<proteinExistence type="predicted"/>
<dbReference type="EMBL" id="KB545351">
    <property type="protein sequence ID" value="EMP31446.1"/>
    <property type="molecule type" value="Genomic_DNA"/>
</dbReference>
<evidence type="ECO:0000313" key="2">
    <source>
        <dbReference type="Proteomes" id="UP000031443"/>
    </source>
</evidence>
<accession>M7B0S8</accession>
<protein>
    <submittedName>
        <fullName evidence="1">Uncharacterized protein</fullName>
    </submittedName>
</protein>
<dbReference type="AlphaFoldDB" id="M7B0S8"/>
<name>M7B0S8_CHEMY</name>
<sequence>MCQEAWMQSSGFPREIQSTIQDLPFSEDKLFSAKIKEALHSLKGSRMTLLSLVIYNLRPTPLAT</sequence>